<keyword evidence="3" id="KW-1185">Reference proteome</keyword>
<dbReference type="SMART" id="SM01321">
    <property type="entry name" value="Y1_Tnp"/>
    <property type="match status" value="1"/>
</dbReference>
<dbReference type="OrthoDB" id="192312at2"/>
<dbReference type="PANTHER" id="PTHR33360:SF2">
    <property type="entry name" value="TRANSPOSASE FOR INSERTION SEQUENCE ELEMENT IS200"/>
    <property type="match status" value="1"/>
</dbReference>
<dbReference type="InterPro" id="IPR002686">
    <property type="entry name" value="Transposase_17"/>
</dbReference>
<evidence type="ECO:0000259" key="1">
    <source>
        <dbReference type="SMART" id="SM01321"/>
    </source>
</evidence>
<dbReference type="GO" id="GO:0003677">
    <property type="term" value="F:DNA binding"/>
    <property type="evidence" value="ECO:0007669"/>
    <property type="project" value="InterPro"/>
</dbReference>
<dbReference type="InParanoid" id="A0A1M6BX64"/>
<sequence>MPQSFCQCYLHVVFSTKERYPFLSDQTFRTKTHAYLAEVAKRLGCTPVQAGGVEDHVHLLCILGKQVALTALVKELKRASTRWIRETGGAGLEKFSWQSGYGAFSVSASAVDEVKQYILHQEEHHQQMSFQDEYRSLLTKYGAKFDETYVWD</sequence>
<proteinExistence type="predicted"/>
<protein>
    <submittedName>
        <fullName evidence="2">REP element-mobilizing transposase RayT</fullName>
    </submittedName>
</protein>
<dbReference type="Gene3D" id="3.30.70.1290">
    <property type="entry name" value="Transposase IS200-like"/>
    <property type="match status" value="1"/>
</dbReference>
<gene>
    <name evidence="2" type="ORF">SAMN02745181_0331</name>
</gene>
<dbReference type="PANTHER" id="PTHR33360">
    <property type="entry name" value="TRANSPOSASE FOR INSERTION SEQUENCE ELEMENT IS200"/>
    <property type="match status" value="1"/>
</dbReference>
<dbReference type="GO" id="GO:0006313">
    <property type="term" value="P:DNA transposition"/>
    <property type="evidence" value="ECO:0007669"/>
    <property type="project" value="InterPro"/>
</dbReference>
<organism evidence="2 3">
    <name type="scientific">Rubritalea squalenifaciens DSM 18772</name>
    <dbReference type="NCBI Taxonomy" id="1123071"/>
    <lineage>
        <taxon>Bacteria</taxon>
        <taxon>Pseudomonadati</taxon>
        <taxon>Verrucomicrobiota</taxon>
        <taxon>Verrucomicrobiia</taxon>
        <taxon>Verrucomicrobiales</taxon>
        <taxon>Rubritaleaceae</taxon>
        <taxon>Rubritalea</taxon>
    </lineage>
</organism>
<evidence type="ECO:0000313" key="2">
    <source>
        <dbReference type="EMBL" id="SHI53277.1"/>
    </source>
</evidence>
<dbReference type="NCBIfam" id="NF033573">
    <property type="entry name" value="transpos_IS200"/>
    <property type="match status" value="1"/>
</dbReference>
<feature type="domain" description="Transposase IS200-like" evidence="1">
    <location>
        <begin position="5"/>
        <end position="121"/>
    </location>
</feature>
<dbReference type="EMBL" id="FQYR01000002">
    <property type="protein sequence ID" value="SHI53277.1"/>
    <property type="molecule type" value="Genomic_DNA"/>
</dbReference>
<evidence type="ECO:0000313" key="3">
    <source>
        <dbReference type="Proteomes" id="UP000184510"/>
    </source>
</evidence>
<dbReference type="InterPro" id="IPR036515">
    <property type="entry name" value="Transposase_17_sf"/>
</dbReference>
<dbReference type="SUPFAM" id="SSF143422">
    <property type="entry name" value="Transposase IS200-like"/>
    <property type="match status" value="1"/>
</dbReference>
<accession>A0A1M6BX64</accession>
<dbReference type="GO" id="GO:0004803">
    <property type="term" value="F:transposase activity"/>
    <property type="evidence" value="ECO:0007669"/>
    <property type="project" value="InterPro"/>
</dbReference>
<name>A0A1M6BX64_9BACT</name>
<dbReference type="Proteomes" id="UP000184510">
    <property type="component" value="Unassembled WGS sequence"/>
</dbReference>
<reference evidence="2 3" key="1">
    <citation type="submission" date="2016-11" db="EMBL/GenBank/DDBJ databases">
        <authorList>
            <person name="Jaros S."/>
            <person name="Januszkiewicz K."/>
            <person name="Wedrychowicz H."/>
        </authorList>
    </citation>
    <scope>NUCLEOTIDE SEQUENCE [LARGE SCALE GENOMIC DNA]</scope>
    <source>
        <strain evidence="2 3">DSM 18772</strain>
    </source>
</reference>
<dbReference type="RefSeq" id="WP_143157761.1">
    <property type="nucleotide sequence ID" value="NZ_FQYR01000002.1"/>
</dbReference>
<dbReference type="STRING" id="1123071.SAMN02745181_0331"/>
<dbReference type="AlphaFoldDB" id="A0A1M6BX64"/>
<dbReference type="Pfam" id="PF01797">
    <property type="entry name" value="Y1_Tnp"/>
    <property type="match status" value="1"/>
</dbReference>